<accession>A0ABX2QAP8</accession>
<dbReference type="RefSeq" id="WP_246289719.1">
    <property type="nucleotide sequence ID" value="NZ_JABKAV010000123.1"/>
</dbReference>
<proteinExistence type="predicted"/>
<evidence type="ECO:0000313" key="4">
    <source>
        <dbReference type="EMBL" id="NVO86802.1"/>
    </source>
</evidence>
<reference evidence="4 5" key="1">
    <citation type="submission" date="2020-05" db="EMBL/GenBank/DDBJ databases">
        <title>Hymenobacter terrestris sp. nov. and Hymenobacter lapidiphilus sp. nov., isolated from regoliths in Antarctica.</title>
        <authorList>
            <person name="Sedlacek I."/>
            <person name="Pantucek R."/>
            <person name="Zeman M."/>
            <person name="Holochova P."/>
            <person name="Kralova S."/>
            <person name="Stankova E."/>
            <person name="Sedo O."/>
            <person name="Micenkova L."/>
            <person name="Svec P."/>
            <person name="Gupta V."/>
            <person name="Sood U."/>
            <person name="Korpole U.S."/>
            <person name="Lal R."/>
        </authorList>
    </citation>
    <scope>NUCLEOTIDE SEQUENCE [LARGE SCALE GENOMIC DNA]</scope>
    <source>
        <strain evidence="4 5">P5252</strain>
    </source>
</reference>
<evidence type="ECO:0000259" key="3">
    <source>
        <dbReference type="Pfam" id="PF20041"/>
    </source>
</evidence>
<dbReference type="InterPro" id="IPR045619">
    <property type="entry name" value="DUF6443"/>
</dbReference>
<evidence type="ECO:0000313" key="5">
    <source>
        <dbReference type="Proteomes" id="UP000626554"/>
    </source>
</evidence>
<sequence>MTHLRAGLRLRGAHLFVLLVLAGGLPGSGVAQSLPDSAKVRILRQLYLGTGGDQWSRRANWPTAAQWQTPGFADTLASRHFRTWQGLEVYGSQIYGVHLAVNNLRGAFPASLLELGADLVQLHLNNNQLTGQLPPNLGNLSGISILDMNTNQLSGPLPASLSQLRTVYILGLAQNQFTGSLPQDIGNLTGAVIFNLSNNRLSGPLPASMGQMYSLGYCHLDNNQFSGSLPASLGQLTHLSYLTLPNNRLTGVIPASILSLPTSTTIQLHNNELTGVEPLAAGPFPNNPNLGGNYLGFEALEQLLTGPGQPKHPYFPAPNQRQRLLRADTLALVKGQSKTLAGALPGQHNHYQWERRVGQAWVDLADQTQPTLLVHVQGESEEGEYRTRVTNDWVPNVTLYGRGQYVTLLPYAPLALNEPKDGDCPAPPNGPLPVNRDPGQTDSVNYVRTYSARKAFTNPADLKTASTDEVQVSTQYLDGLGRPMQTVQHRASPAGRDLVQHTEYDALGREPKQYLPYSADPATADAVRYHPDAKAEQAQFYRGQGGRDPLLPQLTATLPKTSVAYTETVFESSPLNRPRVQASPGETWQVGKGHETTLQERPNVAGDSVMRYTPDYGPDREELKYEGTYAPGELWVKTSRDEQGQWRQEFTDKQGQVVLSQVGLDGSYQQPATSWLKTYYVFDDFGRLRAVLPPLSVQRLRKNNWLVTGAGIERLLFRYHYDARGRLVEKQVPDQAGYSYVIYNELDQPILTQQVSQQATKEWVATKYDALGRVIYTGLVRFDALSGTPSQQYTQLLGWQANWLASNASIPLWEEPSATATMGRAYYSARSWPALGASGAELLSVTYYDHYDFNQDGQPDVAYQPPTAEQLGG</sequence>
<dbReference type="Pfam" id="PF00560">
    <property type="entry name" value="LRR_1"/>
    <property type="match status" value="1"/>
</dbReference>
<comment type="caution">
    <text evidence="4">The sequence shown here is derived from an EMBL/GenBank/DDBJ whole genome shotgun (WGS) entry which is preliminary data.</text>
</comment>
<feature type="region of interest" description="Disordered" evidence="2">
    <location>
        <begin position="420"/>
        <end position="440"/>
    </location>
</feature>
<dbReference type="EMBL" id="JABKAV010000123">
    <property type="protein sequence ID" value="NVO86802.1"/>
    <property type="molecule type" value="Genomic_DNA"/>
</dbReference>
<dbReference type="InterPro" id="IPR001611">
    <property type="entry name" value="Leu-rich_rpt"/>
</dbReference>
<feature type="domain" description="DUF6443" evidence="3">
    <location>
        <begin position="448"/>
        <end position="595"/>
    </location>
</feature>
<dbReference type="PANTHER" id="PTHR47988">
    <property type="entry name" value="SOMATIC EMBRYOGENESIS RECEPTOR KINASE 1"/>
    <property type="match status" value="1"/>
</dbReference>
<dbReference type="SUPFAM" id="SSF52058">
    <property type="entry name" value="L domain-like"/>
    <property type="match status" value="1"/>
</dbReference>
<evidence type="ECO:0000256" key="2">
    <source>
        <dbReference type="SAM" id="MobiDB-lite"/>
    </source>
</evidence>
<keyword evidence="1" id="KW-0732">Signal</keyword>
<dbReference type="Proteomes" id="UP000626554">
    <property type="component" value="Unassembled WGS sequence"/>
</dbReference>
<dbReference type="Pfam" id="PF20041">
    <property type="entry name" value="DUF6443"/>
    <property type="match status" value="1"/>
</dbReference>
<feature type="non-terminal residue" evidence="4">
    <location>
        <position position="873"/>
    </location>
</feature>
<gene>
    <name evidence="4" type="ORF">HW556_18110</name>
</gene>
<organism evidence="4 5">
    <name type="scientific">Hymenobacter terrestris</name>
    <dbReference type="NCBI Taxonomy" id="2748310"/>
    <lineage>
        <taxon>Bacteria</taxon>
        <taxon>Pseudomonadati</taxon>
        <taxon>Bacteroidota</taxon>
        <taxon>Cytophagia</taxon>
        <taxon>Cytophagales</taxon>
        <taxon>Hymenobacteraceae</taxon>
        <taxon>Hymenobacter</taxon>
    </lineage>
</organism>
<dbReference type="Gene3D" id="2.180.10.10">
    <property type="entry name" value="RHS repeat-associated core"/>
    <property type="match status" value="1"/>
</dbReference>
<evidence type="ECO:0000256" key="1">
    <source>
        <dbReference type="ARBA" id="ARBA00022729"/>
    </source>
</evidence>
<dbReference type="InterPro" id="IPR032675">
    <property type="entry name" value="LRR_dom_sf"/>
</dbReference>
<dbReference type="Gene3D" id="3.80.10.10">
    <property type="entry name" value="Ribonuclease Inhibitor"/>
    <property type="match status" value="2"/>
</dbReference>
<keyword evidence="5" id="KW-1185">Reference proteome</keyword>
<name>A0ABX2QAP8_9BACT</name>
<protein>
    <recommendedName>
        <fullName evidence="3">DUF6443 domain-containing protein</fullName>
    </recommendedName>
</protein>